<evidence type="ECO:0000313" key="4">
    <source>
        <dbReference type="Proteomes" id="UP000609726"/>
    </source>
</evidence>
<feature type="transmembrane region" description="Helical" evidence="1">
    <location>
        <begin position="180"/>
        <end position="196"/>
    </location>
</feature>
<keyword evidence="3" id="KW-0378">Hydrolase</keyword>
<proteinExistence type="predicted"/>
<comment type="caution">
    <text evidence="3">The sequence shown here is derived from an EMBL/GenBank/DDBJ whole genome shotgun (WGS) entry which is preliminary data.</text>
</comment>
<keyword evidence="1" id="KW-1133">Transmembrane helix</keyword>
<feature type="transmembrane region" description="Helical" evidence="1">
    <location>
        <begin position="148"/>
        <end position="168"/>
    </location>
</feature>
<dbReference type="GO" id="GO:0008237">
    <property type="term" value="F:metallopeptidase activity"/>
    <property type="evidence" value="ECO:0007669"/>
    <property type="project" value="UniProtKB-KW"/>
</dbReference>
<feature type="domain" description="CAAX prenyl protease 2/Lysostaphin resistance protein A-like" evidence="2">
    <location>
        <begin position="125"/>
        <end position="209"/>
    </location>
</feature>
<protein>
    <submittedName>
        <fullName evidence="3">CPBP family intramembrane metalloprotease</fullName>
    </submittedName>
</protein>
<evidence type="ECO:0000259" key="2">
    <source>
        <dbReference type="Pfam" id="PF02517"/>
    </source>
</evidence>
<dbReference type="Pfam" id="PF02517">
    <property type="entry name" value="Rce1-like"/>
    <property type="match status" value="1"/>
</dbReference>
<keyword evidence="3" id="KW-0482">Metalloprotease</keyword>
<sequence length="232" mass="25494">MLDWLLAAYLLIILPCTQMWRSFYQKGKPVQARTAGYRKTVVQMIGLLAVLVASCWQAGRGPAALGLDMPVSRTGMWGLGMTVLLLVALYVGNKLYTSRLDSARRKDVLDQIKANEKMPRTPRELAEFVPTVVLVSTGWELLYRGFLLMLLTPLTGAVGAIILAALAYGIGHGYEKKSQLLGSIVSALLFTLAFYFTQSLWWLILLHIGLPLFGAISVVTAYRGETPACAKV</sequence>
<dbReference type="EMBL" id="WHJH01000067">
    <property type="protein sequence ID" value="NHZ93265.1"/>
    <property type="molecule type" value="Genomic_DNA"/>
</dbReference>
<feature type="transmembrane region" description="Helical" evidence="1">
    <location>
        <begin position="76"/>
        <end position="96"/>
    </location>
</feature>
<evidence type="ECO:0000256" key="1">
    <source>
        <dbReference type="SAM" id="Phobius"/>
    </source>
</evidence>
<dbReference type="InterPro" id="IPR003675">
    <property type="entry name" value="Rce1/LyrA-like_dom"/>
</dbReference>
<feature type="transmembrane region" description="Helical" evidence="1">
    <location>
        <begin position="202"/>
        <end position="222"/>
    </location>
</feature>
<accession>A0ABX0P218</accession>
<keyword evidence="1" id="KW-0812">Transmembrane</keyword>
<reference evidence="3 4" key="1">
    <citation type="submission" date="2019-10" db="EMBL/GenBank/DDBJ databases">
        <title>Taxonomy of Antarctic Massilia spp.: description of Massilia rubra sp. nov., Massilia aquatica sp. nov., Massilia mucilaginosa sp. nov., Massilia frigida sp. nov. isolated from streams, lakes and regoliths.</title>
        <authorList>
            <person name="Holochova P."/>
            <person name="Sedlacek I."/>
            <person name="Kralova S."/>
            <person name="Maslanova I."/>
            <person name="Busse H.-J."/>
            <person name="Stankova E."/>
            <person name="Vrbovska V."/>
            <person name="Kovarovic V."/>
            <person name="Bartak M."/>
            <person name="Svec P."/>
            <person name="Pantucek R."/>
        </authorList>
    </citation>
    <scope>NUCLEOTIDE SEQUENCE [LARGE SCALE GENOMIC DNA]</scope>
    <source>
        <strain evidence="3 4">CCM 8733</strain>
    </source>
</reference>
<dbReference type="RefSeq" id="WP_166881952.1">
    <property type="nucleotide sequence ID" value="NZ_WHJH01000067.1"/>
</dbReference>
<organism evidence="3 4">
    <name type="scientific">Massilia mucilaginosa</name>
    <dbReference type="NCBI Taxonomy" id="2609282"/>
    <lineage>
        <taxon>Bacteria</taxon>
        <taxon>Pseudomonadati</taxon>
        <taxon>Pseudomonadota</taxon>
        <taxon>Betaproteobacteria</taxon>
        <taxon>Burkholderiales</taxon>
        <taxon>Oxalobacteraceae</taxon>
        <taxon>Telluria group</taxon>
        <taxon>Massilia</taxon>
    </lineage>
</organism>
<keyword evidence="4" id="KW-1185">Reference proteome</keyword>
<feature type="transmembrane region" description="Helical" evidence="1">
    <location>
        <begin position="6"/>
        <end position="24"/>
    </location>
</feature>
<keyword evidence="1" id="KW-0472">Membrane</keyword>
<evidence type="ECO:0000313" key="3">
    <source>
        <dbReference type="EMBL" id="NHZ93265.1"/>
    </source>
</evidence>
<keyword evidence="3" id="KW-0645">Protease</keyword>
<feature type="transmembrane region" description="Helical" evidence="1">
    <location>
        <begin position="36"/>
        <end position="56"/>
    </location>
</feature>
<dbReference type="Proteomes" id="UP000609726">
    <property type="component" value="Unassembled WGS sequence"/>
</dbReference>
<name>A0ABX0P218_9BURK</name>
<gene>
    <name evidence="3" type="ORF">F2P45_30275</name>
</gene>